<dbReference type="Proteomes" id="UP000805193">
    <property type="component" value="Unassembled WGS sequence"/>
</dbReference>
<dbReference type="EMBL" id="JABSTQ010000181">
    <property type="protein sequence ID" value="KAG0445587.1"/>
    <property type="molecule type" value="Genomic_DNA"/>
</dbReference>
<accession>A0AC60R3N7</accession>
<protein>
    <submittedName>
        <fullName evidence="1">Uncharacterized protein</fullName>
    </submittedName>
</protein>
<name>A0AC60R3N7_IXOPE</name>
<evidence type="ECO:0000313" key="1">
    <source>
        <dbReference type="EMBL" id="KAG0445587.1"/>
    </source>
</evidence>
<proteinExistence type="predicted"/>
<evidence type="ECO:0000313" key="2">
    <source>
        <dbReference type="Proteomes" id="UP000805193"/>
    </source>
</evidence>
<feature type="non-terminal residue" evidence="1">
    <location>
        <position position="1"/>
    </location>
</feature>
<organism evidence="1 2">
    <name type="scientific">Ixodes persulcatus</name>
    <name type="common">Taiga tick</name>
    <dbReference type="NCBI Taxonomy" id="34615"/>
    <lineage>
        <taxon>Eukaryota</taxon>
        <taxon>Metazoa</taxon>
        <taxon>Ecdysozoa</taxon>
        <taxon>Arthropoda</taxon>
        <taxon>Chelicerata</taxon>
        <taxon>Arachnida</taxon>
        <taxon>Acari</taxon>
        <taxon>Parasitiformes</taxon>
        <taxon>Ixodida</taxon>
        <taxon>Ixodoidea</taxon>
        <taxon>Ixodidae</taxon>
        <taxon>Ixodinae</taxon>
        <taxon>Ixodes</taxon>
    </lineage>
</organism>
<reference evidence="1 2" key="1">
    <citation type="journal article" date="2020" name="Cell">
        <title>Large-Scale Comparative Analyses of Tick Genomes Elucidate Their Genetic Diversity and Vector Capacities.</title>
        <authorList>
            <consortium name="Tick Genome and Microbiome Consortium (TIGMIC)"/>
            <person name="Jia N."/>
            <person name="Wang J."/>
            <person name="Shi W."/>
            <person name="Du L."/>
            <person name="Sun Y."/>
            <person name="Zhan W."/>
            <person name="Jiang J.F."/>
            <person name="Wang Q."/>
            <person name="Zhang B."/>
            <person name="Ji P."/>
            <person name="Bell-Sakyi L."/>
            <person name="Cui X.M."/>
            <person name="Yuan T.T."/>
            <person name="Jiang B.G."/>
            <person name="Yang W.F."/>
            <person name="Lam T.T."/>
            <person name="Chang Q.C."/>
            <person name="Ding S.J."/>
            <person name="Wang X.J."/>
            <person name="Zhu J.G."/>
            <person name="Ruan X.D."/>
            <person name="Zhao L."/>
            <person name="Wei J.T."/>
            <person name="Ye R.Z."/>
            <person name="Que T.C."/>
            <person name="Du C.H."/>
            <person name="Zhou Y.H."/>
            <person name="Cheng J.X."/>
            <person name="Dai P.F."/>
            <person name="Guo W.B."/>
            <person name="Han X.H."/>
            <person name="Huang E.J."/>
            <person name="Li L.F."/>
            <person name="Wei W."/>
            <person name="Gao Y.C."/>
            <person name="Liu J.Z."/>
            <person name="Shao H.Z."/>
            <person name="Wang X."/>
            <person name="Wang C.C."/>
            <person name="Yang T.C."/>
            <person name="Huo Q.B."/>
            <person name="Li W."/>
            <person name="Chen H.Y."/>
            <person name="Chen S.E."/>
            <person name="Zhou L.G."/>
            <person name="Ni X.B."/>
            <person name="Tian J.H."/>
            <person name="Sheng Y."/>
            <person name="Liu T."/>
            <person name="Pan Y.S."/>
            <person name="Xia L.Y."/>
            <person name="Li J."/>
            <person name="Zhao F."/>
            <person name="Cao W.C."/>
        </authorList>
    </citation>
    <scope>NUCLEOTIDE SEQUENCE [LARGE SCALE GENOMIC DNA]</scope>
    <source>
        <strain evidence="1">Iper-2018</strain>
    </source>
</reference>
<sequence length="461" mass="48298">GACTASNGIGGNTDVSGRSAGAVKVPTQTCGNGANGTMSQVQGGCWPASIHPRAGDGPPCLCAPPGSGPATPNHYPEEARPLTPTETSVGSQKPEAPQKLTKSKAFPQRLAPKVRVELDPTRSQFRKGSPPSSTQGVEEAMEVNVSLTEPLPSTEGSIETATPVPSCSKAGSVSSAPLKKPAQVSQVPAGPSGRGRAQPTRLTDNPRKPGHSDEAVSLKGPEVSIEEKMEEASPASDDDLLPSGAESLSSFAGLPRGSHPVCHKPEVSPWVPEPVLETCAYQPLLQGGHTSAGEDAHGGKHRGVCRRHFRSPPVLQLIHPSLEGHQRRVCSGGGLETQDEDYKTNPKFLENLGLPAKQAWLKLGVVPSLYRRKRNPSDTLSVGPHRTLNTILGVLSEDDFFHTSEEELLEGLQGGTCESRSLESGVSTDPEPCGFACPRLAVRGFPVSGEKGILVVESNPG</sequence>
<comment type="caution">
    <text evidence="1">The sequence shown here is derived from an EMBL/GenBank/DDBJ whole genome shotgun (WGS) entry which is preliminary data.</text>
</comment>
<keyword evidence="2" id="KW-1185">Reference proteome</keyword>
<gene>
    <name evidence="1" type="ORF">HPB47_013635</name>
</gene>